<sequence length="478" mass="55266">MRIVDDDADDWKKEPETKQEVVEEEEDQPVVAEFVDERPEEVKRMEEFRNSNKWRVIQGRFGSPNFSPSRRHQHSPSRVTRNDYQKNSPLRRDRNDSPDSAAKHWRKNKVNSSSDSASYSYSKKKYRSPSPSSAKNRHGSLPQKTRMHSPYSSPKKGTDKSVSYVEKASTSKRPNPSPPYSSTRHDSDSDLSPPRKMERTSTQNKQIKVRLRDSDMSPPRRAQPRGSDSDLSPPRHNQRKGSDLSPPRRANCKDLDVSPPRRRAESEKGSSSSQRTGPKMLSGGRAGLVSAEVLRQEKEEERKAQKDNKNIEKDSRNAETVFRDKSGKRRDLATERDQQLQKQAKQDKRDEMYAQWGKGLAQQEQQRQNLEDATREMAKPLARYIDDVDLDLMLREQEREGDPMAKFLKKKKEKEQGGTKALPRYNGPNPPPNRFNIWPGYRWDGVDRSNGFENKHFARISEKKAVQETAYKWSVEDM</sequence>
<protein>
    <recommendedName>
        <fullName evidence="2">BUD13 homolog</fullName>
    </recommendedName>
</protein>
<evidence type="ECO:0000256" key="2">
    <source>
        <dbReference type="ARBA" id="ARBA00014454"/>
    </source>
</evidence>
<feature type="compositionally biased region" description="Low complexity" evidence="3">
    <location>
        <begin position="112"/>
        <end position="121"/>
    </location>
</feature>
<evidence type="ECO:0000313" key="5">
    <source>
        <dbReference type="Proteomes" id="UP001181693"/>
    </source>
</evidence>
<comment type="similarity">
    <text evidence="1">Belongs to the CWC26 family.</text>
</comment>
<feature type="region of interest" description="Disordered" evidence="3">
    <location>
        <begin position="1"/>
        <end position="46"/>
    </location>
</feature>
<feature type="region of interest" description="Disordered" evidence="3">
    <location>
        <begin position="59"/>
        <end position="372"/>
    </location>
</feature>
<evidence type="ECO:0000313" key="4">
    <source>
        <dbReference type="EMBL" id="DBA16221.1"/>
    </source>
</evidence>
<dbReference type="Pfam" id="PF09736">
    <property type="entry name" value="Bud13"/>
    <property type="match status" value="1"/>
</dbReference>
<dbReference type="InterPro" id="IPR051112">
    <property type="entry name" value="CWC26_splicing_factor"/>
</dbReference>
<evidence type="ECO:0000256" key="3">
    <source>
        <dbReference type="SAM" id="MobiDB-lite"/>
    </source>
</evidence>
<reference evidence="4" key="1">
    <citation type="thesis" date="2020" institute="ProQuest LLC" country="789 East Eisenhower Parkway, Ann Arbor, MI, USA">
        <title>Comparative Genomics and Chromosome Evolution.</title>
        <authorList>
            <person name="Mudd A.B."/>
        </authorList>
    </citation>
    <scope>NUCLEOTIDE SEQUENCE</scope>
    <source>
        <strain evidence="4">1538</strain>
        <tissue evidence="4">Blood</tissue>
    </source>
</reference>
<dbReference type="AlphaFoldDB" id="A0AAV2ZWB0"/>
<keyword evidence="5" id="KW-1185">Reference proteome</keyword>
<proteinExistence type="inferred from homology"/>
<feature type="compositionally biased region" description="Basic and acidic residues" evidence="3">
    <location>
        <begin position="10"/>
        <end position="21"/>
    </location>
</feature>
<dbReference type="InterPro" id="IPR018609">
    <property type="entry name" value="Bud13"/>
</dbReference>
<evidence type="ECO:0000256" key="1">
    <source>
        <dbReference type="ARBA" id="ARBA00011069"/>
    </source>
</evidence>
<dbReference type="PANTHER" id="PTHR31809:SF0">
    <property type="entry name" value="BUD13 HOMOLOG"/>
    <property type="match status" value="1"/>
</dbReference>
<accession>A0AAV2ZWB0</accession>
<gene>
    <name evidence="4" type="ORF">GDO54_003635</name>
</gene>
<dbReference type="GO" id="GO:0000398">
    <property type="term" value="P:mRNA splicing, via spliceosome"/>
    <property type="evidence" value="ECO:0007669"/>
    <property type="project" value="TreeGrafter"/>
</dbReference>
<feature type="compositionally biased region" description="Basic and acidic residues" evidence="3">
    <location>
        <begin position="183"/>
        <end position="199"/>
    </location>
</feature>
<comment type="caution">
    <text evidence="4">The sequence shown here is derived from an EMBL/GenBank/DDBJ whole genome shotgun (WGS) entry which is preliminary data.</text>
</comment>
<feature type="compositionally biased region" description="Basic and acidic residues" evidence="3">
    <location>
        <begin position="80"/>
        <end position="97"/>
    </location>
</feature>
<dbReference type="GO" id="GO:0003723">
    <property type="term" value="F:RNA binding"/>
    <property type="evidence" value="ECO:0007669"/>
    <property type="project" value="TreeGrafter"/>
</dbReference>
<name>A0AAV2ZWB0_PYXAD</name>
<feature type="compositionally biased region" description="Basic and acidic residues" evidence="3">
    <location>
        <begin position="294"/>
        <end position="352"/>
    </location>
</feature>
<feature type="compositionally biased region" description="Basic and acidic residues" evidence="3">
    <location>
        <begin position="35"/>
        <end position="46"/>
    </location>
</feature>
<feature type="region of interest" description="Disordered" evidence="3">
    <location>
        <begin position="401"/>
        <end position="436"/>
    </location>
</feature>
<organism evidence="4 5">
    <name type="scientific">Pyxicephalus adspersus</name>
    <name type="common">African bullfrog</name>
    <dbReference type="NCBI Taxonomy" id="30357"/>
    <lineage>
        <taxon>Eukaryota</taxon>
        <taxon>Metazoa</taxon>
        <taxon>Chordata</taxon>
        <taxon>Craniata</taxon>
        <taxon>Vertebrata</taxon>
        <taxon>Euteleostomi</taxon>
        <taxon>Amphibia</taxon>
        <taxon>Batrachia</taxon>
        <taxon>Anura</taxon>
        <taxon>Neobatrachia</taxon>
        <taxon>Ranoidea</taxon>
        <taxon>Pyxicephalidae</taxon>
        <taxon>Pyxicephalinae</taxon>
        <taxon>Pyxicephalus</taxon>
    </lineage>
</organism>
<dbReference type="GO" id="GO:0005684">
    <property type="term" value="C:U2-type spliceosomal complex"/>
    <property type="evidence" value="ECO:0007669"/>
    <property type="project" value="TreeGrafter"/>
</dbReference>
<dbReference type="GO" id="GO:0070274">
    <property type="term" value="C:RES complex"/>
    <property type="evidence" value="ECO:0007669"/>
    <property type="project" value="TreeGrafter"/>
</dbReference>
<dbReference type="Proteomes" id="UP001181693">
    <property type="component" value="Unassembled WGS sequence"/>
</dbReference>
<dbReference type="EMBL" id="DYDO01000011">
    <property type="protein sequence ID" value="DBA16221.1"/>
    <property type="molecule type" value="Genomic_DNA"/>
</dbReference>
<dbReference type="PANTHER" id="PTHR31809">
    <property type="entry name" value="BUD13 HOMOLOG"/>
    <property type="match status" value="1"/>
</dbReference>